<sequence length="59" mass="6643">MEVSSLTANIHGISIRKLENRERGRSCGEIKHCSYGEMATPGHSSKPPGQWYQRNSEKL</sequence>
<protein>
    <submittedName>
        <fullName evidence="2">Uncharacterized protein</fullName>
    </submittedName>
</protein>
<keyword evidence="3" id="KW-1185">Reference proteome</keyword>
<organism evidence="2 3">
    <name type="scientific">Ignelater luminosus</name>
    <name type="common">Cucubano</name>
    <name type="synonym">Pyrophorus luminosus</name>
    <dbReference type="NCBI Taxonomy" id="2038154"/>
    <lineage>
        <taxon>Eukaryota</taxon>
        <taxon>Metazoa</taxon>
        <taxon>Ecdysozoa</taxon>
        <taxon>Arthropoda</taxon>
        <taxon>Hexapoda</taxon>
        <taxon>Insecta</taxon>
        <taxon>Pterygota</taxon>
        <taxon>Neoptera</taxon>
        <taxon>Endopterygota</taxon>
        <taxon>Coleoptera</taxon>
        <taxon>Polyphaga</taxon>
        <taxon>Elateriformia</taxon>
        <taxon>Elateroidea</taxon>
        <taxon>Elateridae</taxon>
        <taxon>Agrypninae</taxon>
        <taxon>Pyrophorini</taxon>
        <taxon>Ignelater</taxon>
    </lineage>
</organism>
<evidence type="ECO:0000313" key="3">
    <source>
        <dbReference type="Proteomes" id="UP000801492"/>
    </source>
</evidence>
<reference evidence="2" key="1">
    <citation type="submission" date="2019-08" db="EMBL/GenBank/DDBJ databases">
        <title>The genome of the North American firefly Photinus pyralis.</title>
        <authorList>
            <consortium name="Photinus pyralis genome working group"/>
            <person name="Fallon T.R."/>
            <person name="Sander Lower S.E."/>
            <person name="Weng J.-K."/>
        </authorList>
    </citation>
    <scope>NUCLEOTIDE SEQUENCE</scope>
    <source>
        <strain evidence="2">TRF0915ILg1</strain>
        <tissue evidence="2">Whole body</tissue>
    </source>
</reference>
<evidence type="ECO:0000256" key="1">
    <source>
        <dbReference type="SAM" id="MobiDB-lite"/>
    </source>
</evidence>
<feature type="region of interest" description="Disordered" evidence="1">
    <location>
        <begin position="34"/>
        <end position="59"/>
    </location>
</feature>
<feature type="non-terminal residue" evidence="2">
    <location>
        <position position="59"/>
    </location>
</feature>
<gene>
    <name evidence="2" type="ORF">ILUMI_14022</name>
</gene>
<dbReference type="AlphaFoldDB" id="A0A8K0CVM5"/>
<proteinExistence type="predicted"/>
<name>A0A8K0CVM5_IGNLU</name>
<dbReference type="EMBL" id="VTPC01011254">
    <property type="protein sequence ID" value="KAF2892151.1"/>
    <property type="molecule type" value="Genomic_DNA"/>
</dbReference>
<dbReference type="Proteomes" id="UP000801492">
    <property type="component" value="Unassembled WGS sequence"/>
</dbReference>
<accession>A0A8K0CVM5</accession>
<comment type="caution">
    <text evidence="2">The sequence shown here is derived from an EMBL/GenBank/DDBJ whole genome shotgun (WGS) entry which is preliminary data.</text>
</comment>
<evidence type="ECO:0000313" key="2">
    <source>
        <dbReference type="EMBL" id="KAF2892151.1"/>
    </source>
</evidence>